<dbReference type="Proteomes" id="UP000291562">
    <property type="component" value="Chromosome"/>
</dbReference>
<proteinExistence type="predicted"/>
<evidence type="ECO:0000313" key="1">
    <source>
        <dbReference type="EMBL" id="QBB72696.1"/>
    </source>
</evidence>
<dbReference type="EMBL" id="CP035704">
    <property type="protein sequence ID" value="QBB72696.1"/>
    <property type="molecule type" value="Genomic_DNA"/>
</dbReference>
<reference evidence="1 2" key="1">
    <citation type="submission" date="2019-01" db="EMBL/GenBank/DDBJ databases">
        <title>Pseudolysobacter antarctica gen. nov., sp. nov., isolated from Fildes Peninsula, Antarctica.</title>
        <authorList>
            <person name="Wei Z."/>
            <person name="Peng F."/>
        </authorList>
    </citation>
    <scope>NUCLEOTIDE SEQUENCE [LARGE SCALE GENOMIC DNA]</scope>
    <source>
        <strain evidence="1 2">AQ6-296</strain>
    </source>
</reference>
<dbReference type="SUPFAM" id="SSF159238">
    <property type="entry name" value="SO1590-like"/>
    <property type="match status" value="1"/>
</dbReference>
<name>A0A411HQG8_9GAMM</name>
<protein>
    <submittedName>
        <fullName evidence="1">DUF3224 domain-containing protein</fullName>
    </submittedName>
</protein>
<dbReference type="OrthoDB" id="69764at2"/>
<dbReference type="KEGG" id="xbc:ELE36_13540"/>
<accession>A0A411HQG8</accession>
<gene>
    <name evidence="1" type="ORF">ELE36_13540</name>
</gene>
<dbReference type="AlphaFoldDB" id="A0A411HQG8"/>
<evidence type="ECO:0000313" key="2">
    <source>
        <dbReference type="Proteomes" id="UP000291562"/>
    </source>
</evidence>
<dbReference type="InterPro" id="IPR021607">
    <property type="entry name" value="DUF3224"/>
</dbReference>
<keyword evidence="2" id="KW-1185">Reference proteome</keyword>
<dbReference type="Pfam" id="PF11528">
    <property type="entry name" value="DUF3224"/>
    <property type="match status" value="1"/>
</dbReference>
<dbReference type="InterPro" id="IPR023159">
    <property type="entry name" value="SO1590-like_sf"/>
</dbReference>
<organism evidence="1 2">
    <name type="scientific">Pseudolysobacter antarcticus</name>
    <dbReference type="NCBI Taxonomy" id="2511995"/>
    <lineage>
        <taxon>Bacteria</taxon>
        <taxon>Pseudomonadati</taxon>
        <taxon>Pseudomonadota</taxon>
        <taxon>Gammaproteobacteria</taxon>
        <taxon>Lysobacterales</taxon>
        <taxon>Rhodanobacteraceae</taxon>
        <taxon>Pseudolysobacter</taxon>
    </lineage>
</organism>
<sequence>MHAAGPFDVKLSPQVLAVEDKVEGATLGRMSIDKQFHGDLEASSKGEMLSAMGGTPGSAGYVAIEKVSGTLHGRSGSFVLQHNATMTRGTPALNIIVVPDSGTGELAGLSGAMTIIIADGKHSYAFDYTIAPTP</sequence>
<dbReference type="Gene3D" id="2.40.350.10">
    <property type="entry name" value="SO1590-like"/>
    <property type="match status" value="1"/>
</dbReference>